<dbReference type="InterPro" id="IPR020084">
    <property type="entry name" value="NUDIX_hydrolase_CS"/>
</dbReference>
<comment type="caution">
    <text evidence="4">The sequence shown here is derived from an EMBL/GenBank/DDBJ whole genome shotgun (WGS) entry which is preliminary data.</text>
</comment>
<accession>A0A1F6FT45</accession>
<dbReference type="PANTHER" id="PTHR43046:SF16">
    <property type="entry name" value="ADP-RIBOSE PYROPHOSPHATASE YJHB-RELATED"/>
    <property type="match status" value="1"/>
</dbReference>
<evidence type="ECO:0000259" key="3">
    <source>
        <dbReference type="PROSITE" id="PS51462"/>
    </source>
</evidence>
<evidence type="ECO:0000256" key="1">
    <source>
        <dbReference type="ARBA" id="ARBA00001946"/>
    </source>
</evidence>
<dbReference type="Proteomes" id="UP000179230">
    <property type="component" value="Unassembled WGS sequence"/>
</dbReference>
<evidence type="ECO:0000256" key="2">
    <source>
        <dbReference type="ARBA" id="ARBA00022801"/>
    </source>
</evidence>
<dbReference type="PROSITE" id="PS00893">
    <property type="entry name" value="NUDIX_BOX"/>
    <property type="match status" value="1"/>
</dbReference>
<dbReference type="EMBL" id="MFMT01000008">
    <property type="protein sequence ID" value="OGG89042.1"/>
    <property type="molecule type" value="Genomic_DNA"/>
</dbReference>
<dbReference type="PANTHER" id="PTHR43046">
    <property type="entry name" value="GDP-MANNOSE MANNOSYL HYDROLASE"/>
    <property type="match status" value="1"/>
</dbReference>
<proteinExistence type="predicted"/>
<evidence type="ECO:0000313" key="4">
    <source>
        <dbReference type="EMBL" id="OGG89042.1"/>
    </source>
</evidence>
<feature type="domain" description="Nudix hydrolase" evidence="3">
    <location>
        <begin position="9"/>
        <end position="139"/>
    </location>
</feature>
<keyword evidence="2" id="KW-0378">Hydrolase</keyword>
<evidence type="ECO:0000313" key="5">
    <source>
        <dbReference type="Proteomes" id="UP000179230"/>
    </source>
</evidence>
<reference evidence="4 5" key="1">
    <citation type="journal article" date="2016" name="Nat. Commun.">
        <title>Thousands of microbial genomes shed light on interconnected biogeochemical processes in an aquifer system.</title>
        <authorList>
            <person name="Anantharaman K."/>
            <person name="Brown C.T."/>
            <person name="Hug L.A."/>
            <person name="Sharon I."/>
            <person name="Castelle C.J."/>
            <person name="Probst A.J."/>
            <person name="Thomas B.C."/>
            <person name="Singh A."/>
            <person name="Wilkins M.J."/>
            <person name="Karaoz U."/>
            <person name="Brodie E.L."/>
            <person name="Williams K.H."/>
            <person name="Hubbard S.S."/>
            <person name="Banfield J.F."/>
        </authorList>
    </citation>
    <scope>NUCLEOTIDE SEQUENCE [LARGE SCALE GENOMIC DNA]</scope>
</reference>
<name>A0A1F6FT45_9BACT</name>
<dbReference type="PROSITE" id="PS51462">
    <property type="entry name" value="NUDIX"/>
    <property type="match status" value="1"/>
</dbReference>
<gene>
    <name evidence="4" type="ORF">A2592_01125</name>
</gene>
<dbReference type="SUPFAM" id="SSF55811">
    <property type="entry name" value="Nudix"/>
    <property type="match status" value="1"/>
</dbReference>
<dbReference type="InterPro" id="IPR000086">
    <property type="entry name" value="NUDIX_hydrolase_dom"/>
</dbReference>
<dbReference type="Pfam" id="PF00293">
    <property type="entry name" value="NUDIX"/>
    <property type="match status" value="1"/>
</dbReference>
<organism evidence="4 5">
    <name type="scientific">Candidatus Kaiserbacteria bacterium RIFOXYD1_FULL_42_15</name>
    <dbReference type="NCBI Taxonomy" id="1798532"/>
    <lineage>
        <taxon>Bacteria</taxon>
        <taxon>Candidatus Kaiseribacteriota</taxon>
    </lineage>
</organism>
<protein>
    <recommendedName>
        <fullName evidence="3">Nudix hydrolase domain-containing protein</fullName>
    </recommendedName>
</protein>
<dbReference type="InterPro" id="IPR015797">
    <property type="entry name" value="NUDIX_hydrolase-like_dom_sf"/>
</dbReference>
<dbReference type="AlphaFoldDB" id="A0A1F6FT45"/>
<dbReference type="Gene3D" id="3.90.79.10">
    <property type="entry name" value="Nucleoside Triphosphate Pyrophosphohydrolase"/>
    <property type="match status" value="1"/>
</dbReference>
<comment type="cofactor">
    <cofactor evidence="1">
        <name>Mg(2+)</name>
        <dbReference type="ChEBI" id="CHEBI:18420"/>
    </cofactor>
</comment>
<sequence length="142" mass="16605">MNSNEVHFDGKIAQKAIIVRDGAILLMRDPREKDKIWELPGGRLNVEEDPRVGLAREIFEELGVHINVHEVVHMEQFFQHSEGRNAFVIIYKATLIDSEAELHLDDREVSEVRFVPFAEVTDYKLFPEYERTLRHHFANLPK</sequence>
<dbReference type="GO" id="GO:0016787">
    <property type="term" value="F:hydrolase activity"/>
    <property type="evidence" value="ECO:0007669"/>
    <property type="project" value="UniProtKB-KW"/>
</dbReference>